<dbReference type="PANTHER" id="PTHR12869">
    <property type="entry name" value="SMALL SEVEN TRANSMEMBRANE DOMAIN-CONTAINING PROTEIN"/>
    <property type="match status" value="1"/>
</dbReference>
<protein>
    <recommendedName>
        <fullName evidence="9">BOS complex subunit TMEM147</fullName>
    </recommendedName>
    <alternativeName>
        <fullName evidence="10">Transmembrane protein 147</fullName>
    </alternativeName>
</protein>
<evidence type="ECO:0000313" key="13">
    <source>
        <dbReference type="Proteomes" id="UP000594262"/>
    </source>
</evidence>
<evidence type="ECO:0000313" key="12">
    <source>
        <dbReference type="EnsemblMetazoa" id="CLYHEMP011920.1"/>
    </source>
</evidence>
<reference evidence="12" key="1">
    <citation type="submission" date="2021-01" db="UniProtKB">
        <authorList>
            <consortium name="EnsemblMetazoa"/>
        </authorList>
    </citation>
    <scope>IDENTIFICATION</scope>
</reference>
<dbReference type="RefSeq" id="XP_066935998.1">
    <property type="nucleotide sequence ID" value="XM_067079897.1"/>
</dbReference>
<accession>A0A7M5VGN3</accession>
<keyword evidence="7 11" id="KW-0472">Membrane</keyword>
<evidence type="ECO:0000256" key="11">
    <source>
        <dbReference type="SAM" id="Phobius"/>
    </source>
</evidence>
<evidence type="ECO:0000256" key="2">
    <source>
        <dbReference type="ARBA" id="ARBA00004651"/>
    </source>
</evidence>
<evidence type="ECO:0000256" key="1">
    <source>
        <dbReference type="ARBA" id="ARBA00004477"/>
    </source>
</evidence>
<keyword evidence="4 11" id="KW-0812">Transmembrane</keyword>
<evidence type="ECO:0000256" key="8">
    <source>
        <dbReference type="ARBA" id="ARBA00034739"/>
    </source>
</evidence>
<comment type="subcellular location">
    <subcellularLocation>
        <location evidence="2">Cell membrane</location>
        <topology evidence="2">Multi-pass membrane protein</topology>
    </subcellularLocation>
    <subcellularLocation>
        <location evidence="1">Endoplasmic reticulum membrane</location>
        <topology evidence="1">Multi-pass membrane protein</topology>
    </subcellularLocation>
</comment>
<dbReference type="GeneID" id="136823725"/>
<keyword evidence="6 11" id="KW-1133">Transmembrane helix</keyword>
<name>A0A7M5VGN3_9CNID</name>
<dbReference type="Proteomes" id="UP000594262">
    <property type="component" value="Unplaced"/>
</dbReference>
<proteinExistence type="inferred from homology"/>
<organism evidence="12 13">
    <name type="scientific">Clytia hemisphaerica</name>
    <dbReference type="NCBI Taxonomy" id="252671"/>
    <lineage>
        <taxon>Eukaryota</taxon>
        <taxon>Metazoa</taxon>
        <taxon>Cnidaria</taxon>
        <taxon>Hydrozoa</taxon>
        <taxon>Hydroidolina</taxon>
        <taxon>Leptothecata</taxon>
        <taxon>Obeliida</taxon>
        <taxon>Clytiidae</taxon>
        <taxon>Clytia</taxon>
    </lineage>
</organism>
<dbReference type="OrthoDB" id="9993532at2759"/>
<comment type="similarity">
    <text evidence="8">Belongs to the TMEM147 family.</text>
</comment>
<dbReference type="GO" id="GO:0005789">
    <property type="term" value="C:endoplasmic reticulum membrane"/>
    <property type="evidence" value="ECO:0007669"/>
    <property type="project" value="UniProtKB-SubCell"/>
</dbReference>
<dbReference type="InterPro" id="IPR019164">
    <property type="entry name" value="TMEM147"/>
</dbReference>
<keyword evidence="5" id="KW-0256">Endoplasmic reticulum</keyword>
<evidence type="ECO:0000256" key="7">
    <source>
        <dbReference type="ARBA" id="ARBA00023136"/>
    </source>
</evidence>
<evidence type="ECO:0000256" key="9">
    <source>
        <dbReference type="ARBA" id="ARBA00034846"/>
    </source>
</evidence>
<evidence type="ECO:0000256" key="6">
    <source>
        <dbReference type="ARBA" id="ARBA00022989"/>
    </source>
</evidence>
<evidence type="ECO:0000256" key="4">
    <source>
        <dbReference type="ARBA" id="ARBA00022692"/>
    </source>
</evidence>
<evidence type="ECO:0000256" key="10">
    <source>
        <dbReference type="ARBA" id="ARBA00034899"/>
    </source>
</evidence>
<keyword evidence="3" id="KW-1003">Cell membrane</keyword>
<evidence type="ECO:0000256" key="5">
    <source>
        <dbReference type="ARBA" id="ARBA00022824"/>
    </source>
</evidence>
<feature type="transmembrane region" description="Helical" evidence="11">
    <location>
        <begin position="93"/>
        <end position="110"/>
    </location>
</feature>
<evidence type="ECO:0000256" key="3">
    <source>
        <dbReference type="ARBA" id="ARBA00022475"/>
    </source>
</evidence>
<dbReference type="GO" id="GO:0005886">
    <property type="term" value="C:plasma membrane"/>
    <property type="evidence" value="ECO:0007669"/>
    <property type="project" value="UniProtKB-SubCell"/>
</dbReference>
<feature type="transmembrane region" description="Helical" evidence="11">
    <location>
        <begin position="152"/>
        <end position="174"/>
    </location>
</feature>
<sequence length="180" mass="20392">MLVLATFFPMSEGTQQPQMDVVGEFMKSTMDLSDLLGLHLLMLRIPGRGEMKVLVAGLGWATAEYLTTKLIPLWVGARAIEFNWIHTQLSFDANISLILYLSVAALIWLWSRTDLQKMYTPVVFVLLMFCSYRPLVLEIVSFAFGLSSWNLLFFKAIYTSVIGAITLHIYIGLVKTLKTY</sequence>
<feature type="transmembrane region" description="Helical" evidence="11">
    <location>
        <begin position="122"/>
        <end position="146"/>
    </location>
</feature>
<dbReference type="PANTHER" id="PTHR12869:SF0">
    <property type="entry name" value="BOS COMPLEX SUBUNIT TMEM147"/>
    <property type="match status" value="1"/>
</dbReference>
<dbReference type="EnsemblMetazoa" id="CLYHEMT011920.1">
    <property type="protein sequence ID" value="CLYHEMP011920.1"/>
    <property type="gene ID" value="CLYHEMG011920"/>
</dbReference>
<dbReference type="Pfam" id="PF09767">
    <property type="entry name" value="DUF2053"/>
    <property type="match status" value="1"/>
</dbReference>
<dbReference type="AlphaFoldDB" id="A0A7M5VGN3"/>
<keyword evidence="13" id="KW-1185">Reference proteome</keyword>